<dbReference type="AlphaFoldDB" id="A0A5C6TRG5"/>
<name>A0A5C6TRG5_9SPHN</name>
<protein>
    <submittedName>
        <fullName evidence="3">Efflux transporter outer membrane subunit</fullName>
    </submittedName>
</protein>
<comment type="caution">
    <text evidence="3">The sequence shown here is derived from an EMBL/GenBank/DDBJ whole genome shotgun (WGS) entry which is preliminary data.</text>
</comment>
<dbReference type="RefSeq" id="WP_147042330.1">
    <property type="nucleotide sequence ID" value="NZ_BAABIR010000002.1"/>
</dbReference>
<dbReference type="EMBL" id="VOQQ01000001">
    <property type="protein sequence ID" value="TXC62943.1"/>
    <property type="molecule type" value="Genomic_DNA"/>
</dbReference>
<dbReference type="Gene3D" id="2.20.200.10">
    <property type="entry name" value="Outer membrane efflux proteins (OEP)"/>
    <property type="match status" value="1"/>
</dbReference>
<keyword evidence="4" id="KW-1185">Reference proteome</keyword>
<gene>
    <name evidence="3" type="ORF">FRZ32_04220</name>
</gene>
<dbReference type="Proteomes" id="UP000321249">
    <property type="component" value="Unassembled WGS sequence"/>
</dbReference>
<sequence length="482" mass="50933">MSRRLASIAALALAGCTMEPHYQRPEAPVPPSWPAGDAYLRQSEAALPSLSRRDIFRDPNLQALIDSALANNRDLRVAAANVAAARAQFRVQRADLFPHVDAGAGASIGDRGNVAGNGNGGGTQESYSADLGVSAFELDLFGRVRSLSHAALQDYFATEAAQRSTRLALIGEIANAYLAYAADRSLLAIAVATRDNAQRSVQLTDQRLRGGIASRIDLRQAQTILETAQSDVASQTTAVAQDRNLLQLLVGAPIDDALLPASLDAVDGQLGELPAGLSSEILLRRPDVVEAEYRLRSANARIGAARAAFFPRISLTGLLGVASDALSSLFTGGAFTWNAGASASLPIFDAGANRGNLRLSEAQRDAALAQYEQTIQTAFREVSDALARRGTIDAQLGAQRRLVAAAADNARLTDARYRGGIDTFLDSLDAQRTLYGAQRTLIATRLARAGNLVDLYTSLGGDALTDVAPYSRQTPGPAGEQP</sequence>
<evidence type="ECO:0000313" key="3">
    <source>
        <dbReference type="EMBL" id="TXC62943.1"/>
    </source>
</evidence>
<reference evidence="3 4" key="1">
    <citation type="journal article" date="2015" name="J. Microbiol.">
        <title>Sphingosinicella ginsenosidimutans sp. nov., with ginsenoside converting activity.</title>
        <authorList>
            <person name="Kim J.K."/>
            <person name="Kang M.S."/>
            <person name="Park S.C."/>
            <person name="Kim K.M."/>
            <person name="Choi K."/>
            <person name="Yoon M.H."/>
            <person name="Im W.T."/>
        </authorList>
    </citation>
    <scope>NUCLEOTIDE SEQUENCE [LARGE SCALE GENOMIC DNA]</scope>
    <source>
        <strain evidence="3 4">BS-11</strain>
    </source>
</reference>
<dbReference type="InterPro" id="IPR010131">
    <property type="entry name" value="MdtP/NodT-like"/>
</dbReference>
<dbReference type="PANTHER" id="PTHR30203">
    <property type="entry name" value="OUTER MEMBRANE CATION EFFLUX PROTEIN"/>
    <property type="match status" value="1"/>
</dbReference>
<keyword evidence="2" id="KW-0472">Membrane</keyword>
<evidence type="ECO:0000313" key="4">
    <source>
        <dbReference type="Proteomes" id="UP000321249"/>
    </source>
</evidence>
<dbReference type="NCBIfam" id="TIGR01845">
    <property type="entry name" value="outer_NodT"/>
    <property type="match status" value="1"/>
</dbReference>
<dbReference type="GO" id="GO:0015562">
    <property type="term" value="F:efflux transmembrane transporter activity"/>
    <property type="evidence" value="ECO:0007669"/>
    <property type="project" value="InterPro"/>
</dbReference>
<dbReference type="OrthoDB" id="7181739at2"/>
<organism evidence="3 4">
    <name type="scientific">Allosphingosinicella ginsenosidimutans</name>
    <dbReference type="NCBI Taxonomy" id="1176539"/>
    <lineage>
        <taxon>Bacteria</taxon>
        <taxon>Pseudomonadati</taxon>
        <taxon>Pseudomonadota</taxon>
        <taxon>Alphaproteobacteria</taxon>
        <taxon>Sphingomonadales</taxon>
        <taxon>Sphingomonadaceae</taxon>
        <taxon>Allosphingosinicella</taxon>
    </lineage>
</organism>
<dbReference type="PANTHER" id="PTHR30203:SF32">
    <property type="entry name" value="CATION EFFLUX SYSTEM PROTEIN CUSC"/>
    <property type="match status" value="1"/>
</dbReference>
<dbReference type="InterPro" id="IPR003423">
    <property type="entry name" value="OMP_efflux"/>
</dbReference>
<evidence type="ECO:0000256" key="2">
    <source>
        <dbReference type="RuleBase" id="RU362097"/>
    </source>
</evidence>
<keyword evidence="2" id="KW-0449">Lipoprotein</keyword>
<accession>A0A5C6TRG5</accession>
<dbReference type="GO" id="GO:0005886">
    <property type="term" value="C:plasma membrane"/>
    <property type="evidence" value="ECO:0007669"/>
    <property type="project" value="UniProtKB-SubCell"/>
</dbReference>
<keyword evidence="2" id="KW-0812">Transmembrane</keyword>
<comment type="similarity">
    <text evidence="1 2">Belongs to the outer membrane factor (OMF) (TC 1.B.17) family.</text>
</comment>
<comment type="subcellular location">
    <subcellularLocation>
        <location evidence="2">Cell membrane</location>
        <topology evidence="2">Lipid-anchor</topology>
    </subcellularLocation>
</comment>
<proteinExistence type="inferred from homology"/>
<dbReference type="Gene3D" id="1.20.1600.10">
    <property type="entry name" value="Outer membrane efflux proteins (OEP)"/>
    <property type="match status" value="1"/>
</dbReference>
<evidence type="ECO:0000256" key="1">
    <source>
        <dbReference type="ARBA" id="ARBA00007613"/>
    </source>
</evidence>
<dbReference type="SUPFAM" id="SSF56954">
    <property type="entry name" value="Outer membrane efflux proteins (OEP)"/>
    <property type="match status" value="1"/>
</dbReference>
<dbReference type="Pfam" id="PF02321">
    <property type="entry name" value="OEP"/>
    <property type="match status" value="2"/>
</dbReference>
<keyword evidence="2" id="KW-0564">Palmitate</keyword>
<dbReference type="PROSITE" id="PS51257">
    <property type="entry name" value="PROKAR_LIPOPROTEIN"/>
    <property type="match status" value="1"/>
</dbReference>
<keyword evidence="2" id="KW-1134">Transmembrane beta strand</keyword>